<keyword evidence="3" id="KW-1185">Reference proteome</keyword>
<sequence length="105" mass="12084">MNASVSGLSLVSKLTGIFECDPLSSEDDFEDYSMVRRKTRSFRESMTTEERNVEGSNDRTAKKVKRSEMSVEDRENEKKKTLAMVKTLRSSQPTEENEVVRDRDL</sequence>
<feature type="region of interest" description="Disordered" evidence="1">
    <location>
        <begin position="43"/>
        <end position="81"/>
    </location>
</feature>
<dbReference type="Proteomes" id="UP000675881">
    <property type="component" value="Chromosome 12"/>
</dbReference>
<accession>A0A7R8CLV5</accession>
<organism evidence="2 3">
    <name type="scientific">Lepeophtheirus salmonis</name>
    <name type="common">Salmon louse</name>
    <name type="synonym">Caligus salmonis</name>
    <dbReference type="NCBI Taxonomy" id="72036"/>
    <lineage>
        <taxon>Eukaryota</taxon>
        <taxon>Metazoa</taxon>
        <taxon>Ecdysozoa</taxon>
        <taxon>Arthropoda</taxon>
        <taxon>Crustacea</taxon>
        <taxon>Multicrustacea</taxon>
        <taxon>Hexanauplia</taxon>
        <taxon>Copepoda</taxon>
        <taxon>Siphonostomatoida</taxon>
        <taxon>Caligidae</taxon>
        <taxon>Lepeophtheirus</taxon>
    </lineage>
</organism>
<feature type="region of interest" description="Disordered" evidence="1">
    <location>
        <begin position="86"/>
        <end position="105"/>
    </location>
</feature>
<feature type="compositionally biased region" description="Basic and acidic residues" evidence="1">
    <location>
        <begin position="43"/>
        <end position="80"/>
    </location>
</feature>
<dbReference type="AlphaFoldDB" id="A0A7R8CLV5"/>
<evidence type="ECO:0000313" key="2">
    <source>
        <dbReference type="EMBL" id="CAF2816224.1"/>
    </source>
</evidence>
<gene>
    <name evidence="2" type="ORF">LSAA_3499</name>
</gene>
<evidence type="ECO:0000256" key="1">
    <source>
        <dbReference type="SAM" id="MobiDB-lite"/>
    </source>
</evidence>
<evidence type="ECO:0000313" key="3">
    <source>
        <dbReference type="Proteomes" id="UP000675881"/>
    </source>
</evidence>
<proteinExistence type="predicted"/>
<name>A0A7R8CLV5_LEPSM</name>
<reference evidence="2" key="1">
    <citation type="submission" date="2021-02" db="EMBL/GenBank/DDBJ databases">
        <authorList>
            <person name="Bekaert M."/>
        </authorList>
    </citation>
    <scope>NUCLEOTIDE SEQUENCE</scope>
    <source>
        <strain evidence="2">IoA-00</strain>
    </source>
</reference>
<protein>
    <submittedName>
        <fullName evidence="2">(salmon louse) hypothetical protein</fullName>
    </submittedName>
</protein>
<dbReference type="EMBL" id="HG994591">
    <property type="protein sequence ID" value="CAF2816224.1"/>
    <property type="molecule type" value="Genomic_DNA"/>
</dbReference>